<gene>
    <name evidence="1" type="ORF">WCH_CT17250</name>
</gene>
<dbReference type="AlphaFoldDB" id="F8LBJ8"/>
<sequence>MHFKSILRKSDLTCYWIFIFLSLRQKKEEQNFVPLFLKYLSNSA</sequence>
<accession>F8LBJ8</accession>
<dbReference type="EMBL" id="FR872640">
    <property type="protein sequence ID" value="CCB90862.1"/>
    <property type="molecule type" value="Genomic_DNA"/>
</dbReference>
<reference evidence="1" key="1">
    <citation type="submission" date="2011-05" db="EMBL/GenBank/DDBJ databases">
        <title>Unity in variety -- the pan-genome of the Chlamydiae.</title>
        <authorList>
            <person name="Collingro A."/>
            <person name="Tischler P."/>
            <person name="Weinmaier T."/>
            <person name="Penz T."/>
            <person name="Heinz E."/>
            <person name="Brunham R.C."/>
            <person name="Read T.D."/>
            <person name="Bavoil P.M."/>
            <person name="Sachse K."/>
            <person name="Kahane S."/>
            <person name="Friedman M.G."/>
            <person name="Rattei T."/>
            <person name="Myers G.S.A."/>
            <person name="Horn M."/>
        </authorList>
    </citation>
    <scope>NUCLEOTIDE SEQUENCE</scope>
    <source>
        <strain evidence="1">2032/99</strain>
    </source>
</reference>
<organism evidence="1">
    <name type="scientific">Waddlia chondrophila 2032/99</name>
    <dbReference type="NCBI Taxonomy" id="765953"/>
    <lineage>
        <taxon>Bacteria</taxon>
        <taxon>Pseudomonadati</taxon>
        <taxon>Chlamydiota</taxon>
        <taxon>Chlamydiia</taxon>
        <taxon>Parachlamydiales</taxon>
        <taxon>Waddliaceae</taxon>
        <taxon>Waddlia</taxon>
    </lineage>
</organism>
<protein>
    <submittedName>
        <fullName evidence="1">Uncharacterized protein</fullName>
    </submittedName>
</protein>
<name>F8LBJ8_9BACT</name>
<proteinExistence type="predicted"/>
<evidence type="ECO:0000313" key="1">
    <source>
        <dbReference type="EMBL" id="CCB90862.1"/>
    </source>
</evidence>